<evidence type="ECO:0000256" key="1">
    <source>
        <dbReference type="PROSITE-ProRule" id="PRU00175"/>
    </source>
</evidence>
<dbReference type="InterPro" id="IPR013083">
    <property type="entry name" value="Znf_RING/FYVE/PHD"/>
</dbReference>
<sequence>MSLKRNTQLRARNANPHSTGQGSVHSKADLVSRSYVKEGKENGEAYELAKQNYHRYLSEFLVWYVYHRYNLYRVQELTAHELVARGFWEFHEDVYNEMMAAHAPTLWGIGYLGPVLGSLIEKTVAELKCRLDKDHPPKDRFGEWEEKETHLAEHRPFLNNVTTSLKRAISEGTLDDMSNELKVLFDPIEADDEAGGESEQYNEQPFFHEVGDYDELMAKLSDDNIRGPRRPDGLPYEMLEFVPQLPATNFNSRIDRLKMDLLNEVTQCEIIAPKGDESVRGGRNLPEYWRNENFVDNTLGFIFGLLALDPGLSRVRMLEIGKLFHSVLLEPWYFEYGHGERKAGESAENNEGFNMELRGAVVDLANVTHRLQLHEGNFVNSWWGKTSYHGVIRRPPPDGPGSIDTVFRTASNRWRLFYSHWLQILANVELSHTKLTQEQLDAETTKSCPVCADDYEVGDPNNCAVWIECGNNHTLCKKCYTQLSLTPTRPYNDLPSTKYCPQCRSELQYESDIKDLTDSLNLMPSLNTDFPYHE</sequence>
<keyword evidence="1" id="KW-0862">Zinc</keyword>
<organism evidence="4 5">
    <name type="scientific">Diaporthe vaccinii</name>
    <dbReference type="NCBI Taxonomy" id="105482"/>
    <lineage>
        <taxon>Eukaryota</taxon>
        <taxon>Fungi</taxon>
        <taxon>Dikarya</taxon>
        <taxon>Ascomycota</taxon>
        <taxon>Pezizomycotina</taxon>
        <taxon>Sordariomycetes</taxon>
        <taxon>Sordariomycetidae</taxon>
        <taxon>Diaporthales</taxon>
        <taxon>Diaporthaceae</taxon>
        <taxon>Diaporthe</taxon>
        <taxon>Diaporthe eres species complex</taxon>
    </lineage>
</organism>
<evidence type="ECO:0000313" key="4">
    <source>
        <dbReference type="EMBL" id="KAL2275831.1"/>
    </source>
</evidence>
<gene>
    <name evidence="4" type="ORF">FJTKL_01588</name>
</gene>
<dbReference type="Proteomes" id="UP001600888">
    <property type="component" value="Unassembled WGS sequence"/>
</dbReference>
<dbReference type="Gene3D" id="3.30.40.10">
    <property type="entry name" value="Zinc/RING finger domain, C3HC4 (zinc finger)"/>
    <property type="match status" value="1"/>
</dbReference>
<evidence type="ECO:0000313" key="5">
    <source>
        <dbReference type="Proteomes" id="UP001600888"/>
    </source>
</evidence>
<feature type="compositionally biased region" description="Polar residues" evidence="2">
    <location>
        <begin position="1"/>
        <end position="24"/>
    </location>
</feature>
<name>A0ABR4E076_9PEZI</name>
<keyword evidence="1" id="KW-0863">Zinc-finger</keyword>
<dbReference type="PROSITE" id="PS50089">
    <property type="entry name" value="ZF_RING_2"/>
    <property type="match status" value="1"/>
</dbReference>
<protein>
    <recommendedName>
        <fullName evidence="3">RING-type domain-containing protein</fullName>
    </recommendedName>
</protein>
<keyword evidence="1" id="KW-0479">Metal-binding</keyword>
<feature type="domain" description="RING-type" evidence="3">
    <location>
        <begin position="448"/>
        <end position="504"/>
    </location>
</feature>
<proteinExistence type="predicted"/>
<evidence type="ECO:0000256" key="2">
    <source>
        <dbReference type="SAM" id="MobiDB-lite"/>
    </source>
</evidence>
<reference evidence="4 5" key="1">
    <citation type="submission" date="2024-03" db="EMBL/GenBank/DDBJ databases">
        <title>A high-quality draft genome sequence of Diaporthe vaccinii, a causative agent of upright dieback and viscid rot disease in cranberry plants.</title>
        <authorList>
            <person name="Sarrasin M."/>
            <person name="Lang B.F."/>
            <person name="Burger G."/>
        </authorList>
    </citation>
    <scope>NUCLEOTIDE SEQUENCE [LARGE SCALE GENOMIC DNA]</scope>
    <source>
        <strain evidence="4 5">IS7</strain>
    </source>
</reference>
<accession>A0ABR4E076</accession>
<comment type="caution">
    <text evidence="4">The sequence shown here is derived from an EMBL/GenBank/DDBJ whole genome shotgun (WGS) entry which is preliminary data.</text>
</comment>
<keyword evidence="5" id="KW-1185">Reference proteome</keyword>
<evidence type="ECO:0000259" key="3">
    <source>
        <dbReference type="PROSITE" id="PS50089"/>
    </source>
</evidence>
<dbReference type="EMBL" id="JBAWTH010000126">
    <property type="protein sequence ID" value="KAL2275831.1"/>
    <property type="molecule type" value="Genomic_DNA"/>
</dbReference>
<dbReference type="InterPro" id="IPR001841">
    <property type="entry name" value="Znf_RING"/>
</dbReference>
<feature type="region of interest" description="Disordered" evidence="2">
    <location>
        <begin position="1"/>
        <end position="26"/>
    </location>
</feature>
<dbReference type="SUPFAM" id="SSF57850">
    <property type="entry name" value="RING/U-box"/>
    <property type="match status" value="1"/>
</dbReference>